<sequence>MTKASPIPDDDVHEWLSFEFEGETFTFDVTWLMSSWSCIYGNGCLGIQDDPAPEENLGCCSYGAHFSDKADRRRVQAKALELTPDEWQFHDRAAELGGPIHKNDDGDWATRVVDGACIFLNRNGHPDGPGCAFHNAAPKRGESYVEWKPEVCWQVPIRLEFHTDDNDHETKILREWKRRDWGEGGADFHWWCTEDPLAFGGSDPVYRGCRDEIVALVGEGPYLRIVELLESRGREVVLPHPALKRKPASAG</sequence>
<dbReference type="Pfam" id="PF11307">
    <property type="entry name" value="DUF3109"/>
    <property type="match status" value="1"/>
</dbReference>
<proteinExistence type="predicted"/>
<evidence type="ECO:0000313" key="1">
    <source>
        <dbReference type="EMBL" id="CAB4604339.1"/>
    </source>
</evidence>
<gene>
    <name evidence="1" type="ORF">UFOPK1835_00661</name>
</gene>
<dbReference type="AlphaFoldDB" id="A0A6J6GXB7"/>
<dbReference type="InterPro" id="IPR021458">
    <property type="entry name" value="Rv0495c"/>
</dbReference>
<name>A0A6J6GXB7_9ZZZZ</name>
<dbReference type="EMBL" id="CAEZUP010000020">
    <property type="protein sequence ID" value="CAB4604339.1"/>
    <property type="molecule type" value="Genomic_DNA"/>
</dbReference>
<accession>A0A6J6GXB7</accession>
<protein>
    <submittedName>
        <fullName evidence="1">Unannotated protein</fullName>
    </submittedName>
</protein>
<reference evidence="1" key="1">
    <citation type="submission" date="2020-05" db="EMBL/GenBank/DDBJ databases">
        <authorList>
            <person name="Chiriac C."/>
            <person name="Salcher M."/>
            <person name="Ghai R."/>
            <person name="Kavagutti S V."/>
        </authorList>
    </citation>
    <scope>NUCLEOTIDE SEQUENCE</scope>
</reference>
<organism evidence="1">
    <name type="scientific">freshwater metagenome</name>
    <dbReference type="NCBI Taxonomy" id="449393"/>
    <lineage>
        <taxon>unclassified sequences</taxon>
        <taxon>metagenomes</taxon>
        <taxon>ecological metagenomes</taxon>
    </lineage>
</organism>